<organism evidence="1 4">
    <name type="scientific">Pseudomonas mandelii</name>
    <dbReference type="NCBI Taxonomy" id="75612"/>
    <lineage>
        <taxon>Bacteria</taxon>
        <taxon>Pseudomonadati</taxon>
        <taxon>Pseudomonadota</taxon>
        <taxon>Gammaproteobacteria</taxon>
        <taxon>Pseudomonadales</taxon>
        <taxon>Pseudomonadaceae</taxon>
        <taxon>Pseudomonas</taxon>
    </lineage>
</organism>
<evidence type="ECO:0000313" key="2">
    <source>
        <dbReference type="EMBL" id="SDU70961.1"/>
    </source>
</evidence>
<sequence>MSKLLIYGATGYTGRMVAAQAKAAGLDFEVAGRDATRVAALARQLSVPYRTFTADAQTAQALSGVTLFGVEFAESIAGTVIVDL</sequence>
<gene>
    <name evidence="1" type="ORF">HBO26_13150</name>
    <name evidence="2" type="ORF">SAMN04489801_6317</name>
</gene>
<evidence type="ECO:0000313" key="1">
    <source>
        <dbReference type="EMBL" id="NMZ80240.1"/>
    </source>
</evidence>
<dbReference type="Proteomes" id="UP000182476">
    <property type="component" value="Chromosome I"/>
</dbReference>
<dbReference type="SUPFAM" id="SSF51735">
    <property type="entry name" value="NAD(P)-binding Rossmann-fold domains"/>
    <property type="match status" value="1"/>
</dbReference>
<reference evidence="1 4" key="2">
    <citation type="journal article" date="2020" name="Front. Microbiol.">
        <title>Genetic Organization of the aprX-lipA2 Operon Affects the Proteolytic Potential of Pseudomonas Species in Milk.</title>
        <authorList>
            <person name="Maier C."/>
            <person name="Huptas C."/>
            <person name="von Neubeck M."/>
            <person name="Scherer S."/>
            <person name="Wenning M."/>
            <person name="Lucking G."/>
        </authorList>
    </citation>
    <scope>NUCLEOTIDE SEQUENCE [LARGE SCALE GENOMIC DNA]</scope>
    <source>
        <strain evidence="1 4">WS 5114</strain>
    </source>
</reference>
<accession>A0AB36CWW9</accession>
<reference evidence="1" key="3">
    <citation type="submission" date="2020-03" db="EMBL/GenBank/DDBJ databases">
        <authorList>
            <person name="Maier C."/>
            <person name="Huptas C."/>
            <person name="von Neubeck M."/>
            <person name="Scherer S."/>
            <person name="Wenning M."/>
            <person name="Lucking G."/>
        </authorList>
    </citation>
    <scope>NUCLEOTIDE SEQUENCE</scope>
    <source>
        <strain evidence="1">WS 5114</strain>
    </source>
</reference>
<reference evidence="2 3" key="1">
    <citation type="submission" date="2016-10" db="EMBL/GenBank/DDBJ databases">
        <authorList>
            <person name="Varghese N."/>
            <person name="Submissions S."/>
        </authorList>
    </citation>
    <scope>NUCLEOTIDE SEQUENCE [LARGE SCALE GENOMIC DNA]</scope>
    <source>
        <strain evidence="2 3">LMG 21607</strain>
    </source>
</reference>
<evidence type="ECO:0008006" key="5">
    <source>
        <dbReference type="Google" id="ProtNLM"/>
    </source>
</evidence>
<dbReference type="PANTHER" id="PTHR43781">
    <property type="entry name" value="SACCHAROPINE DEHYDROGENASE"/>
    <property type="match status" value="1"/>
</dbReference>
<dbReference type="EMBL" id="LT629796">
    <property type="protein sequence ID" value="SDU70961.1"/>
    <property type="molecule type" value="Genomic_DNA"/>
</dbReference>
<dbReference type="GeneID" id="46433217"/>
<evidence type="ECO:0000313" key="4">
    <source>
        <dbReference type="Proteomes" id="UP000548707"/>
    </source>
</evidence>
<dbReference type="Proteomes" id="UP000548707">
    <property type="component" value="Unassembled WGS sequence"/>
</dbReference>
<dbReference type="EMBL" id="JAAQXV010000004">
    <property type="protein sequence ID" value="NMZ80240.1"/>
    <property type="molecule type" value="Genomic_DNA"/>
</dbReference>
<name>A0AB36CWW9_9PSED</name>
<protein>
    <recommendedName>
        <fullName evidence="5">Saccharopine dehydrogenase</fullName>
    </recommendedName>
</protein>
<proteinExistence type="predicted"/>
<keyword evidence="3" id="KW-1185">Reference proteome</keyword>
<dbReference type="PANTHER" id="PTHR43781:SF1">
    <property type="entry name" value="SACCHAROPINE DEHYDROGENASE"/>
    <property type="match status" value="1"/>
</dbReference>
<evidence type="ECO:0000313" key="3">
    <source>
        <dbReference type="Proteomes" id="UP000182476"/>
    </source>
</evidence>
<dbReference type="AlphaFoldDB" id="A0AB36CWW9"/>
<dbReference type="RefSeq" id="WP_083377102.1">
    <property type="nucleotide sequence ID" value="NZ_JAAQXV010000004.1"/>
</dbReference>
<dbReference type="Gene3D" id="3.40.50.720">
    <property type="entry name" value="NAD(P)-binding Rossmann-like Domain"/>
    <property type="match status" value="1"/>
</dbReference>
<dbReference type="InterPro" id="IPR036291">
    <property type="entry name" value="NAD(P)-bd_dom_sf"/>
</dbReference>